<reference evidence="3" key="1">
    <citation type="journal article" date="2020" name="Stud. Mycol.">
        <title>101 Dothideomycetes genomes: a test case for predicting lifestyles and emergence of pathogens.</title>
        <authorList>
            <person name="Haridas S."/>
            <person name="Albert R."/>
            <person name="Binder M."/>
            <person name="Bloem J."/>
            <person name="Labutti K."/>
            <person name="Salamov A."/>
            <person name="Andreopoulos B."/>
            <person name="Baker S."/>
            <person name="Barry K."/>
            <person name="Bills G."/>
            <person name="Bluhm B."/>
            <person name="Cannon C."/>
            <person name="Castanera R."/>
            <person name="Culley D."/>
            <person name="Daum C."/>
            <person name="Ezra D."/>
            <person name="Gonzalez J."/>
            <person name="Henrissat B."/>
            <person name="Kuo A."/>
            <person name="Liang C."/>
            <person name="Lipzen A."/>
            <person name="Lutzoni F."/>
            <person name="Magnuson J."/>
            <person name="Mondo S."/>
            <person name="Nolan M."/>
            <person name="Ohm R."/>
            <person name="Pangilinan J."/>
            <person name="Park H.-J."/>
            <person name="Ramirez L."/>
            <person name="Alfaro M."/>
            <person name="Sun H."/>
            <person name="Tritt A."/>
            <person name="Yoshinaga Y."/>
            <person name="Zwiers L.-H."/>
            <person name="Turgeon B."/>
            <person name="Goodwin S."/>
            <person name="Spatafora J."/>
            <person name="Crous P."/>
            <person name="Grigoriev I."/>
        </authorList>
    </citation>
    <scope>NUCLEOTIDE SEQUENCE</scope>
    <source>
        <strain evidence="3">CBS 122368</strain>
    </source>
</reference>
<evidence type="ECO:0000256" key="1">
    <source>
        <dbReference type="SAM" id="Phobius"/>
    </source>
</evidence>
<dbReference type="AlphaFoldDB" id="A0A6A6ILV2"/>
<evidence type="ECO:0000313" key="3">
    <source>
        <dbReference type="EMBL" id="KAF2251199.1"/>
    </source>
</evidence>
<name>A0A6A6ILV2_9PLEO</name>
<sequence length="342" mass="38554">MILGIARFIAALSLSQYAIAAIVADVAPEITIIEEGYNVVAKLPCRGCPFLFQDTSKGTHEPWSERKDQNALLLNISLPYDSTFIAINNAELYSGRRNLPRVFANQVVHDLSIDQLSTILSSNQLEASHETNLGGGFFGLSYRQSLRAIKTSQGVKAFLFQFDVFELWSDLPEKELRFKMDDPEQKLLEVLLVEKQLISALEPAPTYEILSASLVSRSLHLVTRPSTSQLIMHFLDWDAYGRKGTTAHFLSSWTASFVDYLASGFWALFMFILFMIALFVVVCLVCIFGWGFWEDEYEKSQHGKRRRTRSRGDVEMAKGRFRSAEELGLMGRGRVIGVAKSD</sequence>
<keyword evidence="4" id="KW-1185">Reference proteome</keyword>
<keyword evidence="1" id="KW-1133">Transmembrane helix</keyword>
<feature type="signal peptide" evidence="2">
    <location>
        <begin position="1"/>
        <end position="20"/>
    </location>
</feature>
<dbReference type="EMBL" id="ML987193">
    <property type="protein sequence ID" value="KAF2251199.1"/>
    <property type="molecule type" value="Genomic_DNA"/>
</dbReference>
<dbReference type="Proteomes" id="UP000800094">
    <property type="component" value="Unassembled WGS sequence"/>
</dbReference>
<gene>
    <name evidence="3" type="ORF">BU26DRAFT_517911</name>
</gene>
<keyword evidence="1" id="KW-0472">Membrane</keyword>
<keyword evidence="1" id="KW-0812">Transmembrane</keyword>
<protein>
    <submittedName>
        <fullName evidence="3">Uncharacterized protein</fullName>
    </submittedName>
</protein>
<dbReference type="GeneID" id="54582023"/>
<dbReference type="OrthoDB" id="3791536at2759"/>
<dbReference type="RefSeq" id="XP_033686203.1">
    <property type="nucleotide sequence ID" value="XM_033828693.1"/>
</dbReference>
<feature type="chain" id="PRO_5025363048" evidence="2">
    <location>
        <begin position="21"/>
        <end position="342"/>
    </location>
</feature>
<accession>A0A6A6ILV2</accession>
<keyword evidence="2" id="KW-0732">Signal</keyword>
<feature type="transmembrane region" description="Helical" evidence="1">
    <location>
        <begin position="265"/>
        <end position="293"/>
    </location>
</feature>
<proteinExistence type="predicted"/>
<evidence type="ECO:0000256" key="2">
    <source>
        <dbReference type="SAM" id="SignalP"/>
    </source>
</evidence>
<evidence type="ECO:0000313" key="4">
    <source>
        <dbReference type="Proteomes" id="UP000800094"/>
    </source>
</evidence>
<organism evidence="3 4">
    <name type="scientific">Trematosphaeria pertusa</name>
    <dbReference type="NCBI Taxonomy" id="390896"/>
    <lineage>
        <taxon>Eukaryota</taxon>
        <taxon>Fungi</taxon>
        <taxon>Dikarya</taxon>
        <taxon>Ascomycota</taxon>
        <taxon>Pezizomycotina</taxon>
        <taxon>Dothideomycetes</taxon>
        <taxon>Pleosporomycetidae</taxon>
        <taxon>Pleosporales</taxon>
        <taxon>Massarineae</taxon>
        <taxon>Trematosphaeriaceae</taxon>
        <taxon>Trematosphaeria</taxon>
    </lineage>
</organism>